<feature type="region of interest" description="Disordered" evidence="2">
    <location>
        <begin position="487"/>
        <end position="580"/>
    </location>
</feature>
<evidence type="ECO:0000256" key="1">
    <source>
        <dbReference type="SAM" id="Coils"/>
    </source>
</evidence>
<dbReference type="AlphaFoldDB" id="A0A9W7DVJ6"/>
<evidence type="ECO:0000256" key="2">
    <source>
        <dbReference type="SAM" id="MobiDB-lite"/>
    </source>
</evidence>
<feature type="coiled-coil region" evidence="1">
    <location>
        <begin position="457"/>
        <end position="484"/>
    </location>
</feature>
<comment type="caution">
    <text evidence="3">The sequence shown here is derived from an EMBL/GenBank/DDBJ whole genome shotgun (WGS) entry which is preliminary data.</text>
</comment>
<organism evidence="3 4">
    <name type="scientific">Triparma laevis f. inornata</name>
    <dbReference type="NCBI Taxonomy" id="1714386"/>
    <lineage>
        <taxon>Eukaryota</taxon>
        <taxon>Sar</taxon>
        <taxon>Stramenopiles</taxon>
        <taxon>Ochrophyta</taxon>
        <taxon>Bolidophyceae</taxon>
        <taxon>Parmales</taxon>
        <taxon>Triparmaceae</taxon>
        <taxon>Triparma</taxon>
    </lineage>
</organism>
<name>A0A9W7DVJ6_9STRA</name>
<keyword evidence="1" id="KW-0175">Coiled coil</keyword>
<sequence length="580" mass="66949">MPISEEDAIEREYYARELEAMRDIQPLDFVQDADGVFRVILPREPPINLKLPRPQTAPHPSQKPFKLKHKHKDVLSLAEKLDLRLKDYRYSGKAMLFEHLRLYKQEEKAKTQRAIEESGHHWVEENKDVQLYLSNKNTHLSQLSKIQENKIKIAQQKRNARQFAKITNKINQTKDVIQTKKLRQAAMAEFILQQSLRKNNAGVKSWLAILCISRASSMLEKRLKEARRIRHRNAQMKAMTAITIFVLHKFKAKRRNKSADDLVGFLRFIQRDGQIKQIAKKLKWILMKLQKLIHEHMVCNNAMVTMICKKVDKVLAEWLPAEEARRAEREKKIRAKKTGRFSKKLTEEEEKSIAKKAPLEDSVKLTQVKNWVVLNRQNHVTKLMVYEEYELWPVLVDMVREKAMFGNPLDARAFCKDLRKKGSMYSWIVDNGGIDYIEKKPKYVRCPNEEQIIKDIYEKARVRSERVTKQKEDLEEMRLMMQKELGIGSVGEEEKRRLSAVTEGKAHTGKAGAGGGKGPGERTERKSGNRTRRRSTSGGMGLSTSSIHSDDSGSTKDSGSRGGRQSSKSVGRARRNSKAE</sequence>
<evidence type="ECO:0000313" key="4">
    <source>
        <dbReference type="Proteomes" id="UP001162640"/>
    </source>
</evidence>
<reference evidence="4" key="1">
    <citation type="journal article" date="2023" name="Commun. Biol.">
        <title>Genome analysis of Parmales, the sister group of diatoms, reveals the evolutionary specialization of diatoms from phago-mixotrophs to photoautotrophs.</title>
        <authorList>
            <person name="Ban H."/>
            <person name="Sato S."/>
            <person name="Yoshikawa S."/>
            <person name="Yamada K."/>
            <person name="Nakamura Y."/>
            <person name="Ichinomiya M."/>
            <person name="Sato N."/>
            <person name="Blanc-Mathieu R."/>
            <person name="Endo H."/>
            <person name="Kuwata A."/>
            <person name="Ogata H."/>
        </authorList>
    </citation>
    <scope>NUCLEOTIDE SEQUENCE [LARGE SCALE GENOMIC DNA]</scope>
</reference>
<proteinExistence type="predicted"/>
<accession>A0A9W7DVJ6</accession>
<feature type="compositionally biased region" description="Basic residues" evidence="2">
    <location>
        <begin position="571"/>
        <end position="580"/>
    </location>
</feature>
<evidence type="ECO:0000313" key="3">
    <source>
        <dbReference type="EMBL" id="GMH55775.1"/>
    </source>
</evidence>
<protein>
    <submittedName>
        <fullName evidence="3">Uncharacterized protein</fullName>
    </submittedName>
</protein>
<dbReference type="Proteomes" id="UP001162640">
    <property type="component" value="Unassembled WGS sequence"/>
</dbReference>
<gene>
    <name evidence="3" type="ORF">TL16_g01989</name>
</gene>
<dbReference type="EMBL" id="BLQM01000047">
    <property type="protein sequence ID" value="GMH55775.1"/>
    <property type="molecule type" value="Genomic_DNA"/>
</dbReference>